<dbReference type="Proteomes" id="UP001642464">
    <property type="component" value="Unassembled WGS sequence"/>
</dbReference>
<dbReference type="Gene3D" id="3.40.1390.10">
    <property type="entry name" value="MurE/MurF, N-terminal domain"/>
    <property type="match status" value="2"/>
</dbReference>
<dbReference type="PROSITE" id="PS51740">
    <property type="entry name" value="SPOVT_ABRB"/>
    <property type="match status" value="2"/>
</dbReference>
<dbReference type="Gene3D" id="3.40.50.150">
    <property type="entry name" value="Vaccinia Virus protein VP39"/>
    <property type="match status" value="1"/>
</dbReference>
<dbReference type="Gene3D" id="3.90.1310.10">
    <property type="entry name" value="Penicillin-binding protein 2a (Domain 2)"/>
    <property type="match status" value="1"/>
</dbReference>
<dbReference type="InterPro" id="IPR035642">
    <property type="entry name" value="MraZ_N"/>
</dbReference>
<dbReference type="InterPro" id="IPR051046">
    <property type="entry name" value="MurCDEF_CellWall_CoF430Synth"/>
</dbReference>
<reference evidence="18 19" key="1">
    <citation type="submission" date="2024-02" db="EMBL/GenBank/DDBJ databases">
        <authorList>
            <person name="Chen Y."/>
            <person name="Shah S."/>
            <person name="Dougan E. K."/>
            <person name="Thang M."/>
            <person name="Chan C."/>
        </authorList>
    </citation>
    <scope>NUCLEOTIDE SEQUENCE [LARGE SCALE GENOMIC DNA]</scope>
</reference>
<dbReference type="InterPro" id="IPR020603">
    <property type="entry name" value="MraZ_dom"/>
</dbReference>
<dbReference type="GO" id="GO:0016874">
    <property type="term" value="F:ligase activity"/>
    <property type="evidence" value="ECO:0007669"/>
    <property type="project" value="UniProtKB-KW"/>
</dbReference>
<feature type="domain" description="SpoVT-AbrB" evidence="17">
    <location>
        <begin position="88"/>
        <end position="131"/>
    </location>
</feature>
<keyword evidence="8" id="KW-0133">Cell shape</keyword>
<keyword evidence="16" id="KW-1133">Transmembrane helix</keyword>
<evidence type="ECO:0000256" key="8">
    <source>
        <dbReference type="ARBA" id="ARBA00022960"/>
    </source>
</evidence>
<dbReference type="InterPro" id="IPR013221">
    <property type="entry name" value="Mur_ligase_cen"/>
</dbReference>
<accession>A0ABP0LTI9</accession>
<dbReference type="Gene3D" id="1.10.150.170">
    <property type="entry name" value="Putative methyltransferase TM0872, insert domain"/>
    <property type="match status" value="1"/>
</dbReference>
<dbReference type="InterPro" id="IPR002903">
    <property type="entry name" value="RsmH"/>
</dbReference>
<evidence type="ECO:0000256" key="9">
    <source>
        <dbReference type="ARBA" id="ARBA00022984"/>
    </source>
</evidence>
<dbReference type="HAMAP" id="MF_01008">
    <property type="entry name" value="MraZ"/>
    <property type="match status" value="1"/>
</dbReference>
<dbReference type="InterPro" id="IPR037914">
    <property type="entry name" value="SpoVT-AbrB_sf"/>
</dbReference>
<dbReference type="Gene3D" id="3.40.1190.10">
    <property type="entry name" value="Mur-like, catalytic domain"/>
    <property type="match status" value="2"/>
</dbReference>
<keyword evidence="5" id="KW-0677">Repeat</keyword>
<dbReference type="SUPFAM" id="SSF53335">
    <property type="entry name" value="S-adenosyl-L-methionine-dependent methyltransferases"/>
    <property type="match status" value="1"/>
</dbReference>
<keyword evidence="13" id="KW-0131">Cell cycle</keyword>
<feature type="domain" description="SpoVT-AbrB" evidence="17">
    <location>
        <begin position="12"/>
        <end position="59"/>
    </location>
</feature>
<dbReference type="SUPFAM" id="SSF56519">
    <property type="entry name" value="Penicillin binding protein dimerisation domain"/>
    <property type="match status" value="1"/>
</dbReference>
<evidence type="ECO:0000256" key="12">
    <source>
        <dbReference type="ARBA" id="ARBA00023163"/>
    </source>
</evidence>
<dbReference type="HAMAP" id="MF_02019">
    <property type="entry name" value="MurF"/>
    <property type="match status" value="1"/>
</dbReference>
<dbReference type="InterPro" id="IPR036615">
    <property type="entry name" value="Mur_ligase_C_dom_sf"/>
</dbReference>
<dbReference type="InterPro" id="IPR000713">
    <property type="entry name" value="Mur_ligase_N"/>
</dbReference>
<name>A0ABP0LTI9_9DINO</name>
<keyword evidence="14" id="KW-0961">Cell wall biogenesis/degradation</keyword>
<evidence type="ECO:0000256" key="1">
    <source>
        <dbReference type="ARBA" id="ARBA00013860"/>
    </source>
</evidence>
<evidence type="ECO:0000256" key="11">
    <source>
        <dbReference type="ARBA" id="ARBA00023125"/>
    </source>
</evidence>
<evidence type="ECO:0000256" key="13">
    <source>
        <dbReference type="ARBA" id="ARBA00023306"/>
    </source>
</evidence>
<dbReference type="NCBIfam" id="TIGR01143">
    <property type="entry name" value="murF"/>
    <property type="match status" value="1"/>
</dbReference>
<dbReference type="SUPFAM" id="SSF81799">
    <property type="entry name" value="Putative methyltransferase TM0872, insert domain"/>
    <property type="match status" value="1"/>
</dbReference>
<proteinExistence type="inferred from homology"/>
<keyword evidence="11" id="KW-0238">DNA-binding</keyword>
<evidence type="ECO:0000256" key="2">
    <source>
        <dbReference type="ARBA" id="ARBA00022490"/>
    </source>
</evidence>
<dbReference type="Pfam" id="PF03717">
    <property type="entry name" value="PBP_dimer"/>
    <property type="match status" value="1"/>
</dbReference>
<keyword evidence="9" id="KW-0573">Peptidoglycan synthesis</keyword>
<dbReference type="SUPFAM" id="SSF53623">
    <property type="entry name" value="MurD-like peptide ligases, catalytic domain"/>
    <property type="match status" value="2"/>
</dbReference>
<organism evidence="18 19">
    <name type="scientific">Durusdinium trenchii</name>
    <dbReference type="NCBI Taxonomy" id="1381693"/>
    <lineage>
        <taxon>Eukaryota</taxon>
        <taxon>Sar</taxon>
        <taxon>Alveolata</taxon>
        <taxon>Dinophyceae</taxon>
        <taxon>Suessiales</taxon>
        <taxon>Symbiodiniaceae</taxon>
        <taxon>Durusdinium</taxon>
    </lineage>
</organism>
<comment type="caution">
    <text evidence="18">The sequence shown here is derived from an EMBL/GenBank/DDBJ whole genome shotgun (WGS) entry which is preliminary data.</text>
</comment>
<dbReference type="Gene3D" id="3.40.1550.20">
    <property type="entry name" value="Transcriptional regulator MraZ domain"/>
    <property type="match status" value="1"/>
</dbReference>
<dbReference type="InterPro" id="IPR038619">
    <property type="entry name" value="MraZ_sf"/>
</dbReference>
<dbReference type="InterPro" id="IPR023397">
    <property type="entry name" value="SAM-dep_MeTrfase_MraW_recog"/>
</dbReference>
<dbReference type="CDD" id="cd02440">
    <property type="entry name" value="AdoMet_MTases"/>
    <property type="match status" value="1"/>
</dbReference>
<evidence type="ECO:0000313" key="18">
    <source>
        <dbReference type="EMBL" id="CAK9042066.1"/>
    </source>
</evidence>
<gene>
    <name evidence="18" type="ORF">SCF082_LOCUS24248</name>
</gene>
<dbReference type="Pfam" id="PF08245">
    <property type="entry name" value="Mur_ligase_M"/>
    <property type="match status" value="1"/>
</dbReference>
<dbReference type="Gene3D" id="3.90.190.20">
    <property type="entry name" value="Mur ligase, C-terminal domain"/>
    <property type="match status" value="2"/>
</dbReference>
<dbReference type="InterPro" id="IPR005311">
    <property type="entry name" value="PBP_dimer"/>
</dbReference>
<keyword evidence="10" id="KW-0805">Transcription regulation</keyword>
<dbReference type="InterPro" id="IPR036565">
    <property type="entry name" value="Mur-like_cat_sf"/>
</dbReference>
<dbReference type="EMBL" id="CAXAMM010017779">
    <property type="protein sequence ID" value="CAK9042066.1"/>
    <property type="molecule type" value="Genomic_DNA"/>
</dbReference>
<evidence type="ECO:0000256" key="14">
    <source>
        <dbReference type="ARBA" id="ARBA00023316"/>
    </source>
</evidence>
<dbReference type="InterPro" id="IPR035644">
    <property type="entry name" value="MraZ_C"/>
</dbReference>
<dbReference type="SUPFAM" id="SSF89447">
    <property type="entry name" value="AbrB/MazE/MraZ-like"/>
    <property type="match status" value="1"/>
</dbReference>
<dbReference type="NCBIfam" id="TIGR00006">
    <property type="entry name" value="16S rRNA (cytosine(1402)-N(4))-methyltransferase RsmH"/>
    <property type="match status" value="1"/>
</dbReference>
<keyword evidence="4" id="KW-0132">Cell division</keyword>
<evidence type="ECO:0000256" key="16">
    <source>
        <dbReference type="SAM" id="Phobius"/>
    </source>
</evidence>
<evidence type="ECO:0000256" key="3">
    <source>
        <dbReference type="ARBA" id="ARBA00022598"/>
    </source>
</evidence>
<evidence type="ECO:0000256" key="5">
    <source>
        <dbReference type="ARBA" id="ARBA00022737"/>
    </source>
</evidence>
<dbReference type="Pfam" id="PF02875">
    <property type="entry name" value="Mur_ligase_C"/>
    <property type="match status" value="2"/>
</dbReference>
<dbReference type="InterPro" id="IPR005863">
    <property type="entry name" value="UDP-N-AcMur_synth"/>
</dbReference>
<dbReference type="Pfam" id="PF02381">
    <property type="entry name" value="MraZ"/>
    <property type="match status" value="1"/>
</dbReference>
<dbReference type="InterPro" id="IPR004101">
    <property type="entry name" value="Mur_ligase_C"/>
</dbReference>
<evidence type="ECO:0000313" key="19">
    <source>
        <dbReference type="Proteomes" id="UP001642464"/>
    </source>
</evidence>
<dbReference type="InterPro" id="IPR036138">
    <property type="entry name" value="PBP_dimer_sf"/>
</dbReference>
<dbReference type="PANTHER" id="PTHR43024">
    <property type="entry name" value="UDP-N-ACETYLMURAMOYL-TRIPEPTIDE--D-ALANYL-D-ALANINE LIGASE"/>
    <property type="match status" value="1"/>
</dbReference>
<dbReference type="InterPro" id="IPR029063">
    <property type="entry name" value="SAM-dependent_MTases_sf"/>
</dbReference>
<keyword evidence="16" id="KW-0472">Membrane</keyword>
<dbReference type="Pfam" id="PF01225">
    <property type="entry name" value="Mur_ligase"/>
    <property type="match status" value="1"/>
</dbReference>
<dbReference type="CDD" id="cd16321">
    <property type="entry name" value="MraZ_C"/>
    <property type="match status" value="1"/>
</dbReference>
<keyword evidence="19" id="KW-1185">Reference proteome</keyword>
<dbReference type="SUPFAM" id="SSF63418">
    <property type="entry name" value="MurE/MurF N-terminal domain"/>
    <property type="match status" value="2"/>
</dbReference>
<protein>
    <recommendedName>
        <fullName evidence="1">Transcriptional regulator MraZ</fullName>
    </recommendedName>
    <alternativeName>
        <fullName evidence="15">UDP-MurNAc-pentapeptide synthetase</fullName>
    </alternativeName>
</protein>
<evidence type="ECO:0000256" key="6">
    <source>
        <dbReference type="ARBA" id="ARBA00022741"/>
    </source>
</evidence>
<evidence type="ECO:0000256" key="10">
    <source>
        <dbReference type="ARBA" id="ARBA00023015"/>
    </source>
</evidence>
<dbReference type="Pfam" id="PF01795">
    <property type="entry name" value="Methyltransf_5"/>
    <property type="match status" value="1"/>
</dbReference>
<dbReference type="CDD" id="cd16320">
    <property type="entry name" value="MraZ_N"/>
    <property type="match status" value="1"/>
</dbReference>
<evidence type="ECO:0000259" key="17">
    <source>
        <dbReference type="PROSITE" id="PS51740"/>
    </source>
</evidence>
<keyword evidence="7" id="KW-0067">ATP-binding</keyword>
<dbReference type="InterPro" id="IPR007159">
    <property type="entry name" value="SpoVT-AbrB_dom"/>
</dbReference>
<keyword evidence="6" id="KW-0547">Nucleotide-binding</keyword>
<dbReference type="InterPro" id="IPR035911">
    <property type="entry name" value="MurE/MurF_N"/>
</dbReference>
<dbReference type="InterPro" id="IPR003444">
    <property type="entry name" value="MraZ"/>
</dbReference>
<dbReference type="HAMAP" id="MF_01007">
    <property type="entry name" value="16SrRNA_methyltr_H"/>
    <property type="match status" value="1"/>
</dbReference>
<evidence type="ECO:0000256" key="4">
    <source>
        <dbReference type="ARBA" id="ARBA00022618"/>
    </source>
</evidence>
<evidence type="ECO:0000256" key="7">
    <source>
        <dbReference type="ARBA" id="ARBA00022840"/>
    </source>
</evidence>
<sequence length="1417" mass="149386">MRRGAETLFLGSYVNKIDAKGRLATPARFRRALDVEKGGAIYCIPSTDEPCLECGGADYIETLLASIAALDPFSRERRSLERTVTAKITEVSLDKEGRVVLPQSLRTHASLNGEALFAGLGHSFQIWNPAEFDKVLAEEEKIVGDAKLGVVSYAAHAPVMVSEVLAALAPRAGGVYVDATFGGGGYTRAILKAAECTVFGFDRDRSALDRARNWAGEFGDRLRLVNRPFAQMMEGLREAEVAAVDGVVFDLGVSSMQLDEAERGFSFRHEGPLSMRMDGGKPDAGDVVAAASAQELAAIFRIYGEEKRSGVIAKAIVAARAAGPIVTTTSLAAIVEKAAPSPASKIHPATRVFQALRIFINDELGQLAAGLRAAESLLRPAGRLAAAESVPESQEALQVKACGGRTRHAARAQTRIMMCAVVFVFIFAALGVRLAYISFGQIKPSARLASVNLADAQRPEIVDRQGALLATDLPMIALEVAGREVWDAREAAVKLAEVLPEIDSAALEEKLREGRYVEVRADLTPLEREAVFNLGLPGVRFAARVKRFYPQADLGAHVVGHAEPGKGGVMGLEKVANTRRDNRFVGAVPGFAPRYAILISFDDPQPTEETYGYATAGSKPRISVSGEITVRLSELAGEICPSDPMVAGLTADSRAVEKGFLFAALPGAVVDGSRFIPQAENLGAAAVLAAPGATTRLPLIVDENPRRRLAAMAAAFFFASAIDDCRNNRLGRNLQLVDLAPTPSGLEIKVHANGVAYNLQLPLIGAFQAENALLAAGIVIVSGEPAERVLPLLEKLSGVPGRMQRAGEISFAKGEAGVYVDYAHTPDAVATALKAIRPHAKGRIIAIIGAGGDRDKTKRQLMGAAASRYADAVIVSDDNPCMEDPAAIRREVLKGCPEAREIGDRREAITEGVAKLMAGDVLLIAGKGHETGQQELINSNLWTAYEAAAATGGVLCARGDDAKEWVAEEWSANGISIDTRSLKPGDMFVALRDARDGHEFLQHAFEAGATVALVARAPEDAPEGAPLLVVGDTLDGLRDLAIAARTRNFGKRIAVTGSAGKTSTKEILRGVLSASGAVHAADKSFNNHWGVPLTLARLPMRADYGVFEIGMNHAGEITPLTKLVRPHAAIVTTVGAAHLEFFDSIEGIAEAKAEIFTGLAPGGVAILPIDNEYFLLLKKRAEEAGAAGFITFGESDGADFQLTRYAPAESGAQIAIKIKGARREVSVGIPGRHQAVNMLAALAAADAVGADLEVALDALAGLKPAEGRGARLLIAVDGGEATLIDESYNANPASMAAAISLLGATPVKQGGRRIAVLGEMLELGPEAPVLHANLAKVLVAAKVDRVYAAGDLMRHLWDVLPPQMRGLYAGSAVGLVGPVEDAVAPGDVVMVKGSNASKVSAIARALSQRGKQEESTL</sequence>
<keyword evidence="12" id="KW-0804">Transcription</keyword>
<keyword evidence="16" id="KW-0812">Transmembrane</keyword>
<keyword evidence="3 18" id="KW-0436">Ligase</keyword>
<dbReference type="NCBIfam" id="NF010693">
    <property type="entry name" value="PRK14093.1"/>
    <property type="match status" value="1"/>
</dbReference>
<feature type="transmembrane region" description="Helical" evidence="16">
    <location>
        <begin position="416"/>
        <end position="436"/>
    </location>
</feature>
<evidence type="ECO:0000256" key="15">
    <source>
        <dbReference type="ARBA" id="ARBA00031461"/>
    </source>
</evidence>
<dbReference type="SUPFAM" id="SSF53244">
    <property type="entry name" value="MurD-like peptide ligases, peptide-binding domain"/>
    <property type="match status" value="2"/>
</dbReference>
<keyword evidence="2" id="KW-0963">Cytoplasm</keyword>
<dbReference type="PANTHER" id="PTHR43024:SF1">
    <property type="entry name" value="UDP-N-ACETYLMURAMOYL-TRIPEPTIDE--D-ALANYL-D-ALANINE LIGASE"/>
    <property type="match status" value="1"/>
</dbReference>